<name>A0A2H3BDZ4_9AGAR</name>
<protein>
    <submittedName>
        <fullName evidence="1">Uncharacterized protein</fullName>
    </submittedName>
</protein>
<evidence type="ECO:0000313" key="1">
    <source>
        <dbReference type="EMBL" id="PBK67124.1"/>
    </source>
</evidence>
<accession>A0A2H3BDZ4</accession>
<keyword evidence="2" id="KW-1185">Reference proteome</keyword>
<gene>
    <name evidence="1" type="ORF">ARMSODRAFT_976848</name>
</gene>
<dbReference type="Proteomes" id="UP000218334">
    <property type="component" value="Unassembled WGS sequence"/>
</dbReference>
<dbReference type="AlphaFoldDB" id="A0A2H3BDZ4"/>
<reference evidence="2" key="1">
    <citation type="journal article" date="2017" name="Nat. Ecol. Evol.">
        <title>Genome expansion and lineage-specific genetic innovations in the forest pathogenic fungi Armillaria.</title>
        <authorList>
            <person name="Sipos G."/>
            <person name="Prasanna A.N."/>
            <person name="Walter M.C."/>
            <person name="O'Connor E."/>
            <person name="Balint B."/>
            <person name="Krizsan K."/>
            <person name="Kiss B."/>
            <person name="Hess J."/>
            <person name="Varga T."/>
            <person name="Slot J."/>
            <person name="Riley R."/>
            <person name="Boka B."/>
            <person name="Rigling D."/>
            <person name="Barry K."/>
            <person name="Lee J."/>
            <person name="Mihaltcheva S."/>
            <person name="LaButti K."/>
            <person name="Lipzen A."/>
            <person name="Waldron R."/>
            <person name="Moloney N.M."/>
            <person name="Sperisen C."/>
            <person name="Kredics L."/>
            <person name="Vagvoelgyi C."/>
            <person name="Patrignani A."/>
            <person name="Fitzpatrick D."/>
            <person name="Nagy I."/>
            <person name="Doyle S."/>
            <person name="Anderson J.B."/>
            <person name="Grigoriev I.V."/>
            <person name="Gueldener U."/>
            <person name="Muensterkoetter M."/>
            <person name="Nagy L.G."/>
        </authorList>
    </citation>
    <scope>NUCLEOTIDE SEQUENCE [LARGE SCALE GENOMIC DNA]</scope>
    <source>
        <strain evidence="2">28-4</strain>
    </source>
</reference>
<evidence type="ECO:0000313" key="2">
    <source>
        <dbReference type="Proteomes" id="UP000218334"/>
    </source>
</evidence>
<dbReference type="EMBL" id="KZ293437">
    <property type="protein sequence ID" value="PBK67124.1"/>
    <property type="molecule type" value="Genomic_DNA"/>
</dbReference>
<proteinExistence type="predicted"/>
<organism evidence="1 2">
    <name type="scientific">Armillaria solidipes</name>
    <dbReference type="NCBI Taxonomy" id="1076256"/>
    <lineage>
        <taxon>Eukaryota</taxon>
        <taxon>Fungi</taxon>
        <taxon>Dikarya</taxon>
        <taxon>Basidiomycota</taxon>
        <taxon>Agaricomycotina</taxon>
        <taxon>Agaricomycetes</taxon>
        <taxon>Agaricomycetidae</taxon>
        <taxon>Agaricales</taxon>
        <taxon>Marasmiineae</taxon>
        <taxon>Physalacriaceae</taxon>
        <taxon>Armillaria</taxon>
    </lineage>
</organism>
<sequence length="293" mass="31793">MTSVTAHGQLDPSINAELFMQDLSHADRHDALGALCNTAGTWSGGLNSGIYPDGSLRVTCPNHNHLVALLVSSGPQIPRRLRNLTLSGSSGPPFWELANTSPQGPHLSLPAICDHFTEGMTGRLDIHSLNLSLLDGAYERFLQLVGSAPGRSGATSIGLSYPAFRTISDLARLLTRCTSAEMVKARELTVINSLRMEEMFTEDVQWAQGKVFVGREGEFYLFSIMLDKHVLLDNLAVLVISDITRRTMLQLREILRKAGPALRVLDFPLLSCVSRQDGGGTGGDLENDALVRG</sequence>